<gene>
    <name evidence="1" type="ORF">METZ01_LOCUS30931</name>
</gene>
<dbReference type="AlphaFoldDB" id="A0A381QJ10"/>
<dbReference type="InterPro" id="IPR019854">
    <property type="entry name" value="Motility-assoc_prot_GldC"/>
</dbReference>
<name>A0A381QJ10_9ZZZZ</name>
<accession>A0A381QJ10</accession>
<dbReference type="Pfam" id="PF19937">
    <property type="entry name" value="GldC-like"/>
    <property type="match status" value="1"/>
</dbReference>
<reference evidence="1" key="1">
    <citation type="submission" date="2018-05" db="EMBL/GenBank/DDBJ databases">
        <authorList>
            <person name="Lanie J.A."/>
            <person name="Ng W.-L."/>
            <person name="Kazmierczak K.M."/>
            <person name="Andrzejewski T.M."/>
            <person name="Davidsen T.M."/>
            <person name="Wayne K.J."/>
            <person name="Tettelin H."/>
            <person name="Glass J.I."/>
            <person name="Rusch D."/>
            <person name="Podicherti R."/>
            <person name="Tsui H.-C.T."/>
            <person name="Winkler M.E."/>
        </authorList>
    </citation>
    <scope>NUCLEOTIDE SEQUENCE</scope>
</reference>
<evidence type="ECO:0000313" key="1">
    <source>
        <dbReference type="EMBL" id="SUZ78077.1"/>
    </source>
</evidence>
<organism evidence="1">
    <name type="scientific">marine metagenome</name>
    <dbReference type="NCBI Taxonomy" id="408172"/>
    <lineage>
        <taxon>unclassified sequences</taxon>
        <taxon>metagenomes</taxon>
        <taxon>ecological metagenomes</taxon>
    </lineage>
</organism>
<dbReference type="EMBL" id="UINC01001339">
    <property type="protein sequence ID" value="SUZ78077.1"/>
    <property type="molecule type" value="Genomic_DNA"/>
</dbReference>
<proteinExistence type="predicted"/>
<sequence>MNTLRIDLWTKDMNTNDMKKFYVDCIGGLSQSILNSTGDEFMSKETNNLCEKLIKHLKNNSNK</sequence>
<protein>
    <submittedName>
        <fullName evidence="1">Uncharacterized protein</fullName>
    </submittedName>
</protein>